<feature type="non-terminal residue" evidence="1">
    <location>
        <position position="1"/>
    </location>
</feature>
<name>A0A0B6XYI0_9EUPU</name>
<proteinExistence type="predicted"/>
<gene>
    <name evidence="1" type="primary">ORF3730</name>
</gene>
<protein>
    <submittedName>
        <fullName evidence="1">Uncharacterized protein</fullName>
    </submittedName>
</protein>
<dbReference type="EMBL" id="HACG01001490">
    <property type="protein sequence ID" value="CEK48355.1"/>
    <property type="molecule type" value="Transcribed_RNA"/>
</dbReference>
<accession>A0A0B6XYI0</accession>
<sequence length="99" mass="11301">LTSLDVGAIIARLNQLESVTANLEGNKNDQTILQLQQKVNMLENKAAEMQVRSDKMLSLVKEQGYSLIDEKMAEIEGKFKFSQDRYGRLEQRLTEVEVK</sequence>
<reference evidence="1" key="1">
    <citation type="submission" date="2014-12" db="EMBL/GenBank/DDBJ databases">
        <title>Insight into the proteome of Arion vulgaris.</title>
        <authorList>
            <person name="Aradska J."/>
            <person name="Bulat T."/>
            <person name="Smidak R."/>
            <person name="Sarate P."/>
            <person name="Gangsoo J."/>
            <person name="Sialana F."/>
            <person name="Bilban M."/>
            <person name="Lubec G."/>
        </authorList>
    </citation>
    <scope>NUCLEOTIDE SEQUENCE</scope>
    <source>
        <tissue evidence="1">Skin</tissue>
    </source>
</reference>
<dbReference type="AlphaFoldDB" id="A0A0B6XYI0"/>
<organism evidence="1">
    <name type="scientific">Arion vulgaris</name>
    <dbReference type="NCBI Taxonomy" id="1028688"/>
    <lineage>
        <taxon>Eukaryota</taxon>
        <taxon>Metazoa</taxon>
        <taxon>Spiralia</taxon>
        <taxon>Lophotrochozoa</taxon>
        <taxon>Mollusca</taxon>
        <taxon>Gastropoda</taxon>
        <taxon>Heterobranchia</taxon>
        <taxon>Euthyneura</taxon>
        <taxon>Panpulmonata</taxon>
        <taxon>Eupulmonata</taxon>
        <taxon>Stylommatophora</taxon>
        <taxon>Helicina</taxon>
        <taxon>Arionoidea</taxon>
        <taxon>Arionidae</taxon>
        <taxon>Arion</taxon>
    </lineage>
</organism>
<feature type="non-terminal residue" evidence="1">
    <location>
        <position position="99"/>
    </location>
</feature>
<evidence type="ECO:0000313" key="1">
    <source>
        <dbReference type="EMBL" id="CEK48355.1"/>
    </source>
</evidence>